<dbReference type="GO" id="GO:0005524">
    <property type="term" value="F:ATP binding"/>
    <property type="evidence" value="ECO:0007669"/>
    <property type="project" value="UniProtKB-UniRule"/>
</dbReference>
<keyword evidence="2 3" id="KW-0067">ATP-binding</keyword>
<reference evidence="7" key="1">
    <citation type="journal article" date="2020" name="Stud. Mycol.">
        <title>101 Dothideomycetes genomes: a test case for predicting lifestyles and emergence of pathogens.</title>
        <authorList>
            <person name="Haridas S."/>
            <person name="Albert R."/>
            <person name="Binder M."/>
            <person name="Bloem J."/>
            <person name="Labutti K."/>
            <person name="Salamov A."/>
            <person name="Andreopoulos B."/>
            <person name="Baker S."/>
            <person name="Barry K."/>
            <person name="Bills G."/>
            <person name="Bluhm B."/>
            <person name="Cannon C."/>
            <person name="Castanera R."/>
            <person name="Culley D."/>
            <person name="Daum C."/>
            <person name="Ezra D."/>
            <person name="Gonzalez J."/>
            <person name="Henrissat B."/>
            <person name="Kuo A."/>
            <person name="Liang C."/>
            <person name="Lipzen A."/>
            <person name="Lutzoni F."/>
            <person name="Magnuson J."/>
            <person name="Mondo S."/>
            <person name="Nolan M."/>
            <person name="Ohm R."/>
            <person name="Pangilinan J."/>
            <person name="Park H.-J."/>
            <person name="Ramirez L."/>
            <person name="Alfaro M."/>
            <person name="Sun H."/>
            <person name="Tritt A."/>
            <person name="Yoshinaga Y."/>
            <person name="Zwiers L.-H."/>
            <person name="Turgeon B."/>
            <person name="Goodwin S."/>
            <person name="Spatafora J."/>
            <person name="Crous P."/>
            <person name="Grigoriev I."/>
        </authorList>
    </citation>
    <scope>NUCLEOTIDE SEQUENCE</scope>
    <source>
        <strain evidence="7">CBS 260.36</strain>
    </source>
</reference>
<evidence type="ECO:0000313" key="8">
    <source>
        <dbReference type="Proteomes" id="UP000799439"/>
    </source>
</evidence>
<evidence type="ECO:0000256" key="2">
    <source>
        <dbReference type="ARBA" id="ARBA00022840"/>
    </source>
</evidence>
<dbReference type="Pfam" id="PF00069">
    <property type="entry name" value="Pkinase"/>
    <property type="match status" value="1"/>
</dbReference>
<proteinExistence type="inferred from homology"/>
<dbReference type="PANTHER" id="PTHR24346:SF76">
    <property type="entry name" value="NON-SPECIFIC SERINE_THREONINE PROTEIN KINASE"/>
    <property type="match status" value="1"/>
</dbReference>
<keyword evidence="7" id="KW-0808">Transferase</keyword>
<feature type="binding site" evidence="3">
    <location>
        <position position="181"/>
    </location>
    <ligand>
        <name>ATP</name>
        <dbReference type="ChEBI" id="CHEBI:30616"/>
    </ligand>
</feature>
<dbReference type="InterPro" id="IPR008271">
    <property type="entry name" value="Ser/Thr_kinase_AS"/>
</dbReference>
<name>A0A9P4MP79_9PEZI</name>
<dbReference type="SMART" id="SM00220">
    <property type="entry name" value="S_TKc"/>
    <property type="match status" value="1"/>
</dbReference>
<keyword evidence="8" id="KW-1185">Reference proteome</keyword>
<dbReference type="AlphaFoldDB" id="A0A9P4MP79"/>
<dbReference type="GO" id="GO:0004674">
    <property type="term" value="F:protein serine/threonine kinase activity"/>
    <property type="evidence" value="ECO:0007669"/>
    <property type="project" value="UniProtKB-KW"/>
</dbReference>
<comment type="caution">
    <text evidence="7">The sequence shown here is derived from an EMBL/GenBank/DDBJ whole genome shotgun (WGS) entry which is preliminary data.</text>
</comment>
<accession>A0A9P4MP79</accession>
<feature type="compositionally biased region" description="Low complexity" evidence="5">
    <location>
        <begin position="1"/>
        <end position="20"/>
    </location>
</feature>
<dbReference type="InterPro" id="IPR017441">
    <property type="entry name" value="Protein_kinase_ATP_BS"/>
</dbReference>
<dbReference type="GO" id="GO:0005737">
    <property type="term" value="C:cytoplasm"/>
    <property type="evidence" value="ECO:0007669"/>
    <property type="project" value="TreeGrafter"/>
</dbReference>
<dbReference type="PROSITE" id="PS00108">
    <property type="entry name" value="PROTEIN_KINASE_ST"/>
    <property type="match status" value="1"/>
</dbReference>
<feature type="compositionally biased region" description="Polar residues" evidence="5">
    <location>
        <begin position="27"/>
        <end position="36"/>
    </location>
</feature>
<dbReference type="Gene3D" id="1.10.510.10">
    <property type="entry name" value="Transferase(Phosphotransferase) domain 1"/>
    <property type="match status" value="1"/>
</dbReference>
<evidence type="ECO:0000256" key="5">
    <source>
        <dbReference type="SAM" id="MobiDB-lite"/>
    </source>
</evidence>
<feature type="compositionally biased region" description="Low complexity" evidence="5">
    <location>
        <begin position="104"/>
        <end position="113"/>
    </location>
</feature>
<dbReference type="EMBL" id="ML996081">
    <property type="protein sequence ID" value="KAF2156959.1"/>
    <property type="molecule type" value="Genomic_DNA"/>
</dbReference>
<keyword evidence="1 3" id="KW-0547">Nucleotide-binding</keyword>
<gene>
    <name evidence="7" type="ORF">K461DRAFT_219484</name>
</gene>
<evidence type="ECO:0000313" key="7">
    <source>
        <dbReference type="EMBL" id="KAF2156959.1"/>
    </source>
</evidence>
<feature type="domain" description="Protein kinase" evidence="6">
    <location>
        <begin position="145"/>
        <end position="439"/>
    </location>
</feature>
<feature type="compositionally biased region" description="Polar residues" evidence="5">
    <location>
        <begin position="79"/>
        <end position="91"/>
    </location>
</feature>
<feature type="compositionally biased region" description="Polar residues" evidence="5">
    <location>
        <begin position="45"/>
        <end position="67"/>
    </location>
</feature>
<protein>
    <submittedName>
        <fullName evidence="7">Kinase-like protein</fullName>
    </submittedName>
</protein>
<evidence type="ECO:0000256" key="4">
    <source>
        <dbReference type="RuleBase" id="RU000304"/>
    </source>
</evidence>
<dbReference type="GO" id="GO:0035556">
    <property type="term" value="P:intracellular signal transduction"/>
    <property type="evidence" value="ECO:0007669"/>
    <property type="project" value="TreeGrafter"/>
</dbReference>
<dbReference type="PANTHER" id="PTHR24346">
    <property type="entry name" value="MAP/MICROTUBULE AFFINITY-REGULATING KINASE"/>
    <property type="match status" value="1"/>
</dbReference>
<dbReference type="GO" id="GO:0000226">
    <property type="term" value="P:microtubule cytoskeleton organization"/>
    <property type="evidence" value="ECO:0007669"/>
    <property type="project" value="TreeGrafter"/>
</dbReference>
<dbReference type="Proteomes" id="UP000799439">
    <property type="component" value="Unassembled WGS sequence"/>
</dbReference>
<keyword evidence="7" id="KW-0418">Kinase</keyword>
<evidence type="ECO:0000259" key="6">
    <source>
        <dbReference type="PROSITE" id="PS50011"/>
    </source>
</evidence>
<keyword evidence="4" id="KW-0723">Serine/threonine-protein kinase</keyword>
<organism evidence="7 8">
    <name type="scientific">Myriangium duriaei CBS 260.36</name>
    <dbReference type="NCBI Taxonomy" id="1168546"/>
    <lineage>
        <taxon>Eukaryota</taxon>
        <taxon>Fungi</taxon>
        <taxon>Dikarya</taxon>
        <taxon>Ascomycota</taxon>
        <taxon>Pezizomycotina</taxon>
        <taxon>Dothideomycetes</taxon>
        <taxon>Dothideomycetidae</taxon>
        <taxon>Myriangiales</taxon>
        <taxon>Myriangiaceae</taxon>
        <taxon>Myriangium</taxon>
    </lineage>
</organism>
<sequence>MDSLNQQDQRQLDQPLPVQDAEGHFASLTSGSTASPPQDEIHTPISPTGSYVSSPTVDSTPAFSPTMETDAWPAFRSGSVRSARTMPSSRPMSLRRETRRASKRSGSSSFSPASAFLSKWGRDSLQSVAPDPDDEGQSFGLNNEYVIGRQIGYGGFSVVKEAFSMDEDGNKSKHAVKIVRKNIQEKPDSDNERCQQELEHEVGIWKYLSHEHILGLHAVFDTDFATFCVMDLNEGGSLYDLIRDQRKSDVKSLNAETAKSYAFQLACALRYLHQDARVVHRDVKMENCLIDRDRALLGDKPGKLRLCDFGLADFISSDSPDLGISGARPGNAANVVGSLEYAAPEAMKTEAAVLAPTVDIWAFGVCVYTLVTGDRPFKHSMASKLVDMISHATWDHQAVRDSPTARDHYREILTLLRGCLNPDASKRWTISQVLASPWFGDCDDAYAI</sequence>
<dbReference type="InterPro" id="IPR000719">
    <property type="entry name" value="Prot_kinase_dom"/>
</dbReference>
<dbReference type="OrthoDB" id="4062651at2759"/>
<dbReference type="PROSITE" id="PS50011">
    <property type="entry name" value="PROTEIN_KINASE_DOM"/>
    <property type="match status" value="1"/>
</dbReference>
<evidence type="ECO:0000256" key="3">
    <source>
        <dbReference type="PROSITE-ProRule" id="PRU10141"/>
    </source>
</evidence>
<evidence type="ECO:0000256" key="1">
    <source>
        <dbReference type="ARBA" id="ARBA00022741"/>
    </source>
</evidence>
<comment type="similarity">
    <text evidence="4">Belongs to the protein kinase superfamily.</text>
</comment>
<dbReference type="SUPFAM" id="SSF56112">
    <property type="entry name" value="Protein kinase-like (PK-like)"/>
    <property type="match status" value="1"/>
</dbReference>
<dbReference type="InterPro" id="IPR011009">
    <property type="entry name" value="Kinase-like_dom_sf"/>
</dbReference>
<dbReference type="PROSITE" id="PS00107">
    <property type="entry name" value="PROTEIN_KINASE_ATP"/>
    <property type="match status" value="1"/>
</dbReference>
<feature type="region of interest" description="Disordered" evidence="5">
    <location>
        <begin position="1"/>
        <end position="113"/>
    </location>
</feature>